<protein>
    <recommendedName>
        <fullName evidence="2">Phytanoyl-CoA dioxygenase</fullName>
    </recommendedName>
</protein>
<dbReference type="AlphaFoldDB" id="A0A381YE10"/>
<proteinExistence type="predicted"/>
<sequence>MADTQPTMTDSDVMDFVASGYVVLDEVVDSDFSAYCRGAKNGNVKDLVGSDEFTREVLLHPQVGGAVRSLLGKNFLVPTGGNHHVFEEPFVGQDWHSDGISGSGYEVQELQCYYYTQDVDLEDGPTIILPGTHCRSVNRDAIAHYGNIVGQHALIVKAGTVALTRYGIWHKAGPKLNHRRRSMIKFSYHRQNPPQRDWLIDSDDIPEYVDRPGYHYASGVEAYRDLRRRIHTWNWLCGMTMEESMAYDRWRPGYETGTKPLEEFAI</sequence>
<organism evidence="1">
    <name type="scientific">marine metagenome</name>
    <dbReference type="NCBI Taxonomy" id="408172"/>
    <lineage>
        <taxon>unclassified sequences</taxon>
        <taxon>metagenomes</taxon>
        <taxon>ecological metagenomes</taxon>
    </lineage>
</organism>
<reference evidence="1" key="1">
    <citation type="submission" date="2018-05" db="EMBL/GenBank/DDBJ databases">
        <authorList>
            <person name="Lanie J.A."/>
            <person name="Ng W.-L."/>
            <person name="Kazmierczak K.M."/>
            <person name="Andrzejewski T.M."/>
            <person name="Davidsen T.M."/>
            <person name="Wayne K.J."/>
            <person name="Tettelin H."/>
            <person name="Glass J.I."/>
            <person name="Rusch D."/>
            <person name="Podicherti R."/>
            <person name="Tsui H.-C.T."/>
            <person name="Winkler M.E."/>
        </authorList>
    </citation>
    <scope>NUCLEOTIDE SEQUENCE</scope>
</reference>
<dbReference type="Gene3D" id="2.60.120.620">
    <property type="entry name" value="q2cbj1_9rhob like domain"/>
    <property type="match status" value="1"/>
</dbReference>
<name>A0A381YE10_9ZZZZ</name>
<dbReference type="SUPFAM" id="SSF51197">
    <property type="entry name" value="Clavaminate synthase-like"/>
    <property type="match status" value="1"/>
</dbReference>
<gene>
    <name evidence="1" type="ORF">METZ01_LOCUS128099</name>
</gene>
<evidence type="ECO:0000313" key="1">
    <source>
        <dbReference type="EMBL" id="SVA75245.1"/>
    </source>
</evidence>
<dbReference type="EMBL" id="UINC01018010">
    <property type="protein sequence ID" value="SVA75245.1"/>
    <property type="molecule type" value="Genomic_DNA"/>
</dbReference>
<accession>A0A381YE10</accession>
<dbReference type="InterPro" id="IPR008775">
    <property type="entry name" value="Phytyl_CoA_dOase-like"/>
</dbReference>
<dbReference type="Pfam" id="PF05721">
    <property type="entry name" value="PhyH"/>
    <property type="match status" value="1"/>
</dbReference>
<evidence type="ECO:0008006" key="2">
    <source>
        <dbReference type="Google" id="ProtNLM"/>
    </source>
</evidence>